<gene>
    <name evidence="10" type="ORF">NEOLEDRAFT_1068821</name>
</gene>
<dbReference type="Pfam" id="PF07156">
    <property type="entry name" value="Prenylcys_lyase"/>
    <property type="match status" value="1"/>
</dbReference>
<dbReference type="InterPro" id="IPR010795">
    <property type="entry name" value="Prenylcys_lyase"/>
</dbReference>
<dbReference type="PANTHER" id="PTHR15944">
    <property type="entry name" value="FARNESYLCYSTEINE LYASE"/>
    <property type="match status" value="1"/>
</dbReference>
<keyword evidence="4 8" id="KW-0732">Signal</keyword>
<evidence type="ECO:0000259" key="9">
    <source>
        <dbReference type="Pfam" id="PF07156"/>
    </source>
</evidence>
<keyword evidence="3" id="KW-0285">Flavoprotein</keyword>
<dbReference type="PIRSF" id="PIRSF036292">
    <property type="entry name" value="Prenylcysteine_oxidase"/>
    <property type="match status" value="1"/>
</dbReference>
<comment type="similarity">
    <text evidence="2">Belongs to the prenylcysteine oxidase family.</text>
</comment>
<evidence type="ECO:0000256" key="2">
    <source>
        <dbReference type="ARBA" id="ARBA00009967"/>
    </source>
</evidence>
<dbReference type="InParanoid" id="A0A165RH05"/>
<dbReference type="AlphaFoldDB" id="A0A165RH05"/>
<dbReference type="Proteomes" id="UP000076761">
    <property type="component" value="Unassembled WGS sequence"/>
</dbReference>
<dbReference type="Pfam" id="PF13450">
    <property type="entry name" value="NAD_binding_8"/>
    <property type="match status" value="1"/>
</dbReference>
<dbReference type="STRING" id="1314782.A0A165RH05"/>
<evidence type="ECO:0000256" key="7">
    <source>
        <dbReference type="ARBA" id="ARBA00023180"/>
    </source>
</evidence>
<protein>
    <submittedName>
        <fullName evidence="10">FAD/NAD(P)-binding domain-containing protein</fullName>
    </submittedName>
</protein>
<accession>A0A165RH05</accession>
<sequence length="544" mass="61159">MVASIRLLCFCSCLAITANAFELSSFLPFLKSTHEGAALEISETAVHRVAIIGAGAGGSSAAFWISKAKRRSEVEVEVDVYEASEYIGGRSTVVYPYNNTQLKPVELGASIFVKNNKNLWRASQEFNLTRFNFEDDDDETGIWDGEKFVLTLGGGKTFWSSWWDNLKLLWRYGYSSPTNTQKLVLSMLTRFVTLYTPESPRFENVSSLTTDFQWQELLIRTGAEYFDVHGISRKFSREIIEAATRVNYGQNLDRIHALESACSLAASGASSIQGGNFQMFENFLKKSGAQVHLNTTVKTLEHKDGLWYLTTSTSIRPTAYNNIILAAPFHSTGISLSPSSLASQIPEQPYVHLHVTLLSTTAPHPNPAYFGFKDTARVPTTILTTYEGVRVSGVKEPEFNSLTYHGLVDESAPEGEREWVVKIFSKVRLEDEWLAEVFGGKVGWVYRKEWDAYPELPPTIKFPPIKLEKGFYYVNAFEPFISTMETETISARNIVDILFRDEFDTGICPPPVLEQFEGEGEQEVLQIEKITKKTSDDFVLGWEC</sequence>
<keyword evidence="6" id="KW-0560">Oxidoreductase</keyword>
<keyword evidence="5" id="KW-0274">FAD</keyword>
<dbReference type="PANTHER" id="PTHR15944:SF0">
    <property type="entry name" value="PRENYLCYSTEINE LYASE DOMAIN-CONTAINING PROTEIN"/>
    <property type="match status" value="1"/>
</dbReference>
<organism evidence="10 11">
    <name type="scientific">Neolentinus lepideus HHB14362 ss-1</name>
    <dbReference type="NCBI Taxonomy" id="1314782"/>
    <lineage>
        <taxon>Eukaryota</taxon>
        <taxon>Fungi</taxon>
        <taxon>Dikarya</taxon>
        <taxon>Basidiomycota</taxon>
        <taxon>Agaricomycotina</taxon>
        <taxon>Agaricomycetes</taxon>
        <taxon>Gloeophyllales</taxon>
        <taxon>Gloeophyllaceae</taxon>
        <taxon>Neolentinus</taxon>
    </lineage>
</organism>
<dbReference type="GO" id="GO:0001735">
    <property type="term" value="F:prenylcysteine oxidase activity"/>
    <property type="evidence" value="ECO:0007669"/>
    <property type="project" value="InterPro"/>
</dbReference>
<evidence type="ECO:0000256" key="8">
    <source>
        <dbReference type="SAM" id="SignalP"/>
    </source>
</evidence>
<dbReference type="Gene3D" id="3.50.50.60">
    <property type="entry name" value="FAD/NAD(P)-binding domain"/>
    <property type="match status" value="1"/>
</dbReference>
<dbReference type="GO" id="GO:0030327">
    <property type="term" value="P:prenylated protein catabolic process"/>
    <property type="evidence" value="ECO:0007669"/>
    <property type="project" value="TreeGrafter"/>
</dbReference>
<keyword evidence="11" id="KW-1185">Reference proteome</keyword>
<evidence type="ECO:0000256" key="4">
    <source>
        <dbReference type="ARBA" id="ARBA00022729"/>
    </source>
</evidence>
<evidence type="ECO:0000313" key="11">
    <source>
        <dbReference type="Proteomes" id="UP000076761"/>
    </source>
</evidence>
<reference evidence="10 11" key="1">
    <citation type="journal article" date="2016" name="Mol. Biol. Evol.">
        <title>Comparative Genomics of Early-Diverging Mushroom-Forming Fungi Provides Insights into the Origins of Lignocellulose Decay Capabilities.</title>
        <authorList>
            <person name="Nagy L.G."/>
            <person name="Riley R."/>
            <person name="Tritt A."/>
            <person name="Adam C."/>
            <person name="Daum C."/>
            <person name="Floudas D."/>
            <person name="Sun H."/>
            <person name="Yadav J.S."/>
            <person name="Pangilinan J."/>
            <person name="Larsson K.H."/>
            <person name="Matsuura K."/>
            <person name="Barry K."/>
            <person name="Labutti K."/>
            <person name="Kuo R."/>
            <person name="Ohm R.A."/>
            <person name="Bhattacharya S.S."/>
            <person name="Shirouzu T."/>
            <person name="Yoshinaga Y."/>
            <person name="Martin F.M."/>
            <person name="Grigoriev I.V."/>
            <person name="Hibbett D.S."/>
        </authorList>
    </citation>
    <scope>NUCLEOTIDE SEQUENCE [LARGE SCALE GENOMIC DNA]</scope>
    <source>
        <strain evidence="10 11">HHB14362 ss-1</strain>
    </source>
</reference>
<dbReference type="OrthoDB" id="437369at2759"/>
<evidence type="ECO:0000256" key="5">
    <source>
        <dbReference type="ARBA" id="ARBA00022827"/>
    </source>
</evidence>
<comment type="cofactor">
    <cofactor evidence="1">
        <name>FAD</name>
        <dbReference type="ChEBI" id="CHEBI:57692"/>
    </cofactor>
</comment>
<evidence type="ECO:0000256" key="3">
    <source>
        <dbReference type="ARBA" id="ARBA00022630"/>
    </source>
</evidence>
<dbReference type="InterPro" id="IPR017046">
    <property type="entry name" value="Prenylcysteine_Oxase1"/>
</dbReference>
<dbReference type="EMBL" id="KV425582">
    <property type="protein sequence ID" value="KZT23798.1"/>
    <property type="molecule type" value="Genomic_DNA"/>
</dbReference>
<feature type="chain" id="PRO_5007865946" evidence="8">
    <location>
        <begin position="21"/>
        <end position="544"/>
    </location>
</feature>
<proteinExistence type="inferred from homology"/>
<feature type="domain" description="Prenylcysteine lyase" evidence="9">
    <location>
        <begin position="161"/>
        <end position="496"/>
    </location>
</feature>
<dbReference type="GO" id="GO:0030328">
    <property type="term" value="P:prenylcysteine catabolic process"/>
    <property type="evidence" value="ECO:0007669"/>
    <property type="project" value="InterPro"/>
</dbReference>
<name>A0A165RH05_9AGAM</name>
<evidence type="ECO:0000313" key="10">
    <source>
        <dbReference type="EMBL" id="KZT23798.1"/>
    </source>
</evidence>
<evidence type="ECO:0000256" key="6">
    <source>
        <dbReference type="ARBA" id="ARBA00023002"/>
    </source>
</evidence>
<dbReference type="SUPFAM" id="SSF51905">
    <property type="entry name" value="FAD/NAD(P)-binding domain"/>
    <property type="match status" value="1"/>
</dbReference>
<evidence type="ECO:0000256" key="1">
    <source>
        <dbReference type="ARBA" id="ARBA00001974"/>
    </source>
</evidence>
<feature type="signal peptide" evidence="8">
    <location>
        <begin position="1"/>
        <end position="20"/>
    </location>
</feature>
<dbReference type="InterPro" id="IPR036188">
    <property type="entry name" value="FAD/NAD-bd_sf"/>
</dbReference>
<keyword evidence="7" id="KW-0325">Glycoprotein</keyword>